<evidence type="ECO:0000313" key="1">
    <source>
        <dbReference type="EMBL" id="GER45608.1"/>
    </source>
</evidence>
<evidence type="ECO:0000313" key="2">
    <source>
        <dbReference type="Proteomes" id="UP000325081"/>
    </source>
</evidence>
<name>A0A5A7QL13_STRAF</name>
<comment type="caution">
    <text evidence="1">The sequence shown here is derived from an EMBL/GenBank/DDBJ whole genome shotgun (WGS) entry which is preliminary data.</text>
</comment>
<gene>
    <name evidence="1" type="ORF">STAS_22551</name>
</gene>
<keyword evidence="2" id="KW-1185">Reference proteome</keyword>
<reference evidence="2" key="1">
    <citation type="journal article" date="2019" name="Curr. Biol.">
        <title>Genome Sequence of Striga asiatica Provides Insight into the Evolution of Plant Parasitism.</title>
        <authorList>
            <person name="Yoshida S."/>
            <person name="Kim S."/>
            <person name="Wafula E.K."/>
            <person name="Tanskanen J."/>
            <person name="Kim Y.M."/>
            <person name="Honaas L."/>
            <person name="Yang Z."/>
            <person name="Spallek T."/>
            <person name="Conn C.E."/>
            <person name="Ichihashi Y."/>
            <person name="Cheong K."/>
            <person name="Cui S."/>
            <person name="Der J.P."/>
            <person name="Gundlach H."/>
            <person name="Jiao Y."/>
            <person name="Hori C."/>
            <person name="Ishida J.K."/>
            <person name="Kasahara H."/>
            <person name="Kiba T."/>
            <person name="Kim M.S."/>
            <person name="Koo N."/>
            <person name="Laohavisit A."/>
            <person name="Lee Y.H."/>
            <person name="Lumba S."/>
            <person name="McCourt P."/>
            <person name="Mortimer J.C."/>
            <person name="Mutuku J.M."/>
            <person name="Nomura T."/>
            <person name="Sasaki-Sekimoto Y."/>
            <person name="Seto Y."/>
            <person name="Wang Y."/>
            <person name="Wakatake T."/>
            <person name="Sakakibara H."/>
            <person name="Demura T."/>
            <person name="Yamaguchi S."/>
            <person name="Yoneyama K."/>
            <person name="Manabe R.I."/>
            <person name="Nelson D.C."/>
            <person name="Schulman A.H."/>
            <person name="Timko M.P."/>
            <person name="dePamphilis C.W."/>
            <person name="Choi D."/>
            <person name="Shirasu K."/>
        </authorList>
    </citation>
    <scope>NUCLEOTIDE SEQUENCE [LARGE SCALE GENOMIC DNA]</scope>
    <source>
        <strain evidence="2">cv. UVA1</strain>
    </source>
</reference>
<accession>A0A5A7QL13</accession>
<dbReference type="Proteomes" id="UP000325081">
    <property type="component" value="Unassembled WGS sequence"/>
</dbReference>
<dbReference type="AlphaFoldDB" id="A0A5A7QL13"/>
<proteinExistence type="predicted"/>
<sequence length="173" mass="18442">MIDSRVPLYHKNKNRGPQQAPIRNLHRVAKCGKGEGGALCCRRSRKVVSGNYTILGLTEAIAFFAFRGELRTGPFSFSLAGTRLSGDSYSIPIDSSPSTTQKVLIVSEIKDSPSASFKLRLRNGGSETDDEATSITAASESAALFIGGSLIRSLKDKDATALSKNGIDADSQC</sequence>
<protein>
    <submittedName>
        <fullName evidence="1">Late embryogenesis abundant protein</fullName>
    </submittedName>
</protein>
<dbReference type="EMBL" id="BKCP01007183">
    <property type="protein sequence ID" value="GER45608.1"/>
    <property type="molecule type" value="Genomic_DNA"/>
</dbReference>
<organism evidence="1 2">
    <name type="scientific">Striga asiatica</name>
    <name type="common">Asiatic witchweed</name>
    <name type="synonym">Buchnera asiatica</name>
    <dbReference type="NCBI Taxonomy" id="4170"/>
    <lineage>
        <taxon>Eukaryota</taxon>
        <taxon>Viridiplantae</taxon>
        <taxon>Streptophyta</taxon>
        <taxon>Embryophyta</taxon>
        <taxon>Tracheophyta</taxon>
        <taxon>Spermatophyta</taxon>
        <taxon>Magnoliopsida</taxon>
        <taxon>eudicotyledons</taxon>
        <taxon>Gunneridae</taxon>
        <taxon>Pentapetalae</taxon>
        <taxon>asterids</taxon>
        <taxon>lamiids</taxon>
        <taxon>Lamiales</taxon>
        <taxon>Orobanchaceae</taxon>
        <taxon>Buchnereae</taxon>
        <taxon>Striga</taxon>
    </lineage>
</organism>